<reference evidence="2" key="1">
    <citation type="submission" date="2025-08" db="UniProtKB">
        <authorList>
            <consortium name="RefSeq"/>
        </authorList>
    </citation>
    <scope>IDENTIFICATION</scope>
</reference>
<name>A0AC55D2S0_ECHTE</name>
<evidence type="ECO:0000313" key="2">
    <source>
        <dbReference type="RefSeq" id="XP_045146036.1"/>
    </source>
</evidence>
<accession>A0AC55D2S0</accession>
<sequence length="784" mass="85165">MQNSLSVPLKDQGESGTVPSGRGGQTKSHFRTIAPKIVPKVPASRALPCRSLPSSHHPSPGPAIGPTSLVMPSQNYALMQLTGQEGTFSLVALPPVPSAQKPRIPLPENLKLPIPRYQPPRNSKASRTSHSQPQVQTQARPQMSSPPHSRPDGPHKTVSSQQALSPNEAPGTLGTTTLPDGGGLIASGPTLTSSRRGVNTPSPPRPPGPREPPAGQAHPRVSGTPSFASKKACSKPSTIHLSKAMASLPPAVLGSAVQLLWPVPKEKLPILPYARRSTADLCKREPEAPVATLSSPGHRADCCWVPSVTGGSPAATRMTDETPGPLASGPSESARCPAPKLDLRPETTQNGGSSRRRARKQKSPEEILALPGKKRKCLPSKCRDHKERVRNDPQQPRNQKPVKKYRSIMPKPVLVTPALAPLTPPAAALPPPAPGGLLAPKAPGPQPTAGPSPKPSVAFRSGCAGPRKPWHRCQVCSRNFLFKQHLRDHMHTHTHRQPYSCRICRKTYVHSSSLSTHMKRHHGESRPKRLLCCEFCAKVFGHVRVYFGHLKEVHRVSISTEPSPGKLQPGDLPKTQGTEEAAERENNSSPEGDLFLNRVDEVKLQITCSRCQIMTQSFSEINFHLLYVHGEEIQGRLREGLFPGSRGAPGELAKHPPPDGKQCPERRKLGGPCPSEEELPVCPNWKRQLCLHPQKKVQTQMKTEGAHLGPREPEDPQGPPHPTSDTVLLHSHVGFHCLLCSQTLGQREELLLHWAQQHHCEDPGRLWALFSAFSSQGVIHFPMG</sequence>
<gene>
    <name evidence="2" type="primary">ZNF438</name>
</gene>
<keyword evidence="1" id="KW-1185">Reference proteome</keyword>
<proteinExistence type="predicted"/>
<dbReference type="RefSeq" id="XP_045146036.1">
    <property type="nucleotide sequence ID" value="XM_045290101.1"/>
</dbReference>
<organism evidence="1 2">
    <name type="scientific">Echinops telfairi</name>
    <name type="common">Lesser hedgehog tenrec</name>
    <dbReference type="NCBI Taxonomy" id="9371"/>
    <lineage>
        <taxon>Eukaryota</taxon>
        <taxon>Metazoa</taxon>
        <taxon>Chordata</taxon>
        <taxon>Craniata</taxon>
        <taxon>Vertebrata</taxon>
        <taxon>Euteleostomi</taxon>
        <taxon>Mammalia</taxon>
        <taxon>Eutheria</taxon>
        <taxon>Afrotheria</taxon>
        <taxon>Tenrecidae</taxon>
        <taxon>Tenrecinae</taxon>
        <taxon>Echinops</taxon>
    </lineage>
</organism>
<protein>
    <submittedName>
        <fullName evidence="2">Zinc finger protein 438</fullName>
    </submittedName>
</protein>
<evidence type="ECO:0000313" key="1">
    <source>
        <dbReference type="Proteomes" id="UP000694863"/>
    </source>
</evidence>
<dbReference type="Proteomes" id="UP000694863">
    <property type="component" value="Unplaced"/>
</dbReference>